<proteinExistence type="predicted"/>
<dbReference type="OrthoDB" id="9815351at2"/>
<dbReference type="PANTHER" id="PTHR12526:SF600">
    <property type="entry name" value="GLYCOSYL TRANSFERASE GROUP 1"/>
    <property type="match status" value="1"/>
</dbReference>
<protein>
    <submittedName>
        <fullName evidence="1">Glycosyltransferase involved in cell wall bisynthesis</fullName>
    </submittedName>
</protein>
<dbReference type="GO" id="GO:0016757">
    <property type="term" value="F:glycosyltransferase activity"/>
    <property type="evidence" value="ECO:0007669"/>
    <property type="project" value="TreeGrafter"/>
</dbReference>
<dbReference type="Proteomes" id="UP000250222">
    <property type="component" value="Unassembled WGS sequence"/>
</dbReference>
<evidence type="ECO:0000313" key="2">
    <source>
        <dbReference type="Proteomes" id="UP000250222"/>
    </source>
</evidence>
<organism evidence="1 2">
    <name type="scientific">Georgenia satyanarayanai</name>
    <dbReference type="NCBI Taxonomy" id="860221"/>
    <lineage>
        <taxon>Bacteria</taxon>
        <taxon>Bacillati</taxon>
        <taxon>Actinomycetota</taxon>
        <taxon>Actinomycetes</taxon>
        <taxon>Micrococcales</taxon>
        <taxon>Bogoriellaceae</taxon>
        <taxon>Georgenia</taxon>
    </lineage>
</organism>
<dbReference type="RefSeq" id="WP_110852685.1">
    <property type="nucleotide sequence ID" value="NZ_QKLZ01000007.1"/>
</dbReference>
<evidence type="ECO:0000313" key="1">
    <source>
        <dbReference type="EMBL" id="SSA43204.1"/>
    </source>
</evidence>
<sequence length="374" mass="40508">MTSQRPSVLVVTVVHHPQDARIRHRQVPALLAAGWDVTYAAPFRGYDLPVPPDATHGAGRLHCVDVPRATGRRRLRALRDARRLVRGLGRAHDVVLVHDPELLLAVPRSLRPRAVWDVHEDTAAAVVAKPWLPRPARAVAAGLVRRAERWAERRLTLLLAEYGYRKRFTREHVVVPNTVPVPADAPVPGTDRAVYLGSITLERGALEVVETGRLLRERTAGALTTHVVGPAHGPAEALVREAHERGDVHWHGFVPNDRAGELLDGALAGLSLLQDLPNYRHSMPTKVLEYMAHGVPVVTTPLPLARDVVTTAGSGVVVPFADPAAAADAVLALRAAPGRAADLGAAGRRAARERYDWATVSDDFVAALRGAARR</sequence>
<name>A0A2Y9AFF8_9MICO</name>
<reference evidence="1 2" key="1">
    <citation type="submission" date="2016-10" db="EMBL/GenBank/DDBJ databases">
        <authorList>
            <person name="Cai Z."/>
        </authorList>
    </citation>
    <scope>NUCLEOTIDE SEQUENCE [LARGE SCALE GENOMIC DNA]</scope>
    <source>
        <strain evidence="1 2">CGMCC 1.10826</strain>
    </source>
</reference>
<dbReference type="Pfam" id="PF13692">
    <property type="entry name" value="Glyco_trans_1_4"/>
    <property type="match status" value="1"/>
</dbReference>
<keyword evidence="1" id="KW-0808">Transferase</keyword>
<gene>
    <name evidence="1" type="ORF">SAMN05216184_107102</name>
</gene>
<keyword evidence="2" id="KW-1185">Reference proteome</keyword>
<dbReference type="EMBL" id="UETB01000007">
    <property type="protein sequence ID" value="SSA43204.1"/>
    <property type="molecule type" value="Genomic_DNA"/>
</dbReference>
<accession>A0A2Y9AFF8</accession>
<dbReference type="Gene3D" id="3.40.50.2000">
    <property type="entry name" value="Glycogen Phosphorylase B"/>
    <property type="match status" value="2"/>
</dbReference>
<dbReference type="SUPFAM" id="SSF53756">
    <property type="entry name" value="UDP-Glycosyltransferase/glycogen phosphorylase"/>
    <property type="match status" value="1"/>
</dbReference>
<dbReference type="AlphaFoldDB" id="A0A2Y9AFF8"/>
<dbReference type="PANTHER" id="PTHR12526">
    <property type="entry name" value="GLYCOSYLTRANSFERASE"/>
    <property type="match status" value="1"/>
</dbReference>